<gene>
    <name evidence="3" type="ORF">LZ496_11970</name>
</gene>
<evidence type="ECO:0000259" key="2">
    <source>
        <dbReference type="Pfam" id="PF21834"/>
    </source>
</evidence>
<evidence type="ECO:0000313" key="3">
    <source>
        <dbReference type="EMBL" id="MCL6699497.1"/>
    </source>
</evidence>
<dbReference type="EMBL" id="JAMGBA010000002">
    <property type="protein sequence ID" value="MCL6699497.1"/>
    <property type="molecule type" value="Genomic_DNA"/>
</dbReference>
<evidence type="ECO:0000256" key="1">
    <source>
        <dbReference type="SAM" id="MobiDB-lite"/>
    </source>
</evidence>
<dbReference type="Proteomes" id="UP001203410">
    <property type="component" value="Unassembled WGS sequence"/>
</dbReference>
<feature type="compositionally biased region" description="Basic and acidic residues" evidence="1">
    <location>
        <begin position="9"/>
        <end position="20"/>
    </location>
</feature>
<evidence type="ECO:0000313" key="4">
    <source>
        <dbReference type="Proteomes" id="UP001203410"/>
    </source>
</evidence>
<keyword evidence="4" id="KW-1185">Reference proteome</keyword>
<feature type="compositionally biased region" description="Basic and acidic residues" evidence="1">
    <location>
        <begin position="33"/>
        <end position="45"/>
    </location>
</feature>
<feature type="region of interest" description="Disordered" evidence="1">
    <location>
        <begin position="1"/>
        <end position="67"/>
    </location>
</feature>
<organism evidence="3 4">
    <name type="scientific">Sphingomonas caseinilyticus</name>
    <dbReference type="NCBI Taxonomy" id="2908205"/>
    <lineage>
        <taxon>Bacteria</taxon>
        <taxon>Pseudomonadati</taxon>
        <taxon>Pseudomonadota</taxon>
        <taxon>Alphaproteobacteria</taxon>
        <taxon>Sphingomonadales</taxon>
        <taxon>Sphingomonadaceae</taxon>
        <taxon>Sphingomonas</taxon>
    </lineage>
</organism>
<dbReference type="InterPro" id="IPR054189">
    <property type="entry name" value="DUF6894"/>
</dbReference>
<protein>
    <recommendedName>
        <fullName evidence="2">DUF6894 domain-containing protein</fullName>
    </recommendedName>
</protein>
<feature type="compositionally biased region" description="Polar residues" evidence="1">
    <location>
        <begin position="21"/>
        <end position="31"/>
    </location>
</feature>
<sequence>MTVELDEVDYYRRREQDQRQLADQTSSQSIRNLHLDMADRYREMAQEAQLKQTGQDQDRPPPDDAAVSPRTLYYFHLCDGSDRLLDIEGQELPDLNAAKEFALHCARDTLSHEMKDGLLNLRLRLDVANAAGAVVHTLPLEEAFKVIKR</sequence>
<comment type="caution">
    <text evidence="3">The sequence shown here is derived from an EMBL/GenBank/DDBJ whole genome shotgun (WGS) entry which is preliminary data.</text>
</comment>
<proteinExistence type="predicted"/>
<reference evidence="3 4" key="1">
    <citation type="submission" date="2022-05" db="EMBL/GenBank/DDBJ databases">
        <authorList>
            <person name="Jo J.-H."/>
            <person name="Im W.-T."/>
        </authorList>
    </citation>
    <scope>NUCLEOTIDE SEQUENCE [LARGE SCALE GENOMIC DNA]</scope>
    <source>
        <strain evidence="3 4">NSE70-1</strain>
    </source>
</reference>
<feature type="domain" description="DUF6894" evidence="2">
    <location>
        <begin position="72"/>
        <end position="140"/>
    </location>
</feature>
<dbReference type="RefSeq" id="WP_249904905.1">
    <property type="nucleotide sequence ID" value="NZ_JAMGBA010000002.1"/>
</dbReference>
<accession>A0ABT0RWW6</accession>
<dbReference type="Pfam" id="PF21834">
    <property type="entry name" value="DUF6894"/>
    <property type="match status" value="1"/>
</dbReference>
<name>A0ABT0RWW6_9SPHN</name>